<dbReference type="Gene3D" id="3.40.50.2300">
    <property type="match status" value="1"/>
</dbReference>
<evidence type="ECO:0000256" key="10">
    <source>
        <dbReference type="ARBA" id="ARBA00039150"/>
    </source>
</evidence>
<name>A0A9N8KYI5_CHRIL</name>
<sequence>MAGEKKKALFICLGNICRSPIAEGVFKKTVDDLNLSDQWEIDSAAIGGWHVGNPPDWRALDTMKKHDVPYDNHARQIISEDFNHYDYIFGMDEENMRDLKKRAPKGSKAKLLMFGDFDPQGDRIIRDPYYTHILSCGSPFDCNGQDVIICIPGNPGIADFYREFAVKLHRFTNLPLCVIGHAGHEVVPHEPSNVLKNQEHLFDLEGQIKHKLDFLNKCIDSRSRLHFIGHSIGAWFILEILRDHESILNRVASVNLFNKDNWAPLSYMEDLKQFEPEIKMTEVDIDHAFVLKSAEPVADMVAQYINPISPLSQHDKEE</sequence>
<dbReference type="GO" id="GO:0019915">
    <property type="term" value="P:lipid storage"/>
    <property type="evidence" value="ECO:0007669"/>
    <property type="project" value="InterPro"/>
</dbReference>
<dbReference type="EC" id="3.1.3.2" evidence="3"/>
<dbReference type="OrthoDB" id="3388at2759"/>
<dbReference type="Proteomes" id="UP001154114">
    <property type="component" value="Chromosome 2"/>
</dbReference>
<keyword evidence="15" id="KW-1185">Reference proteome</keyword>
<dbReference type="GO" id="GO:0004771">
    <property type="term" value="F:sterol ester esterase activity"/>
    <property type="evidence" value="ECO:0007669"/>
    <property type="project" value="UniProtKB-EC"/>
</dbReference>
<evidence type="ECO:0000256" key="9">
    <source>
        <dbReference type="ARBA" id="ARBA00031924"/>
    </source>
</evidence>
<dbReference type="InterPro" id="IPR002115">
    <property type="entry name" value="Tyr_Pase_low_mol_wt_mml"/>
</dbReference>
<dbReference type="InterPro" id="IPR036196">
    <property type="entry name" value="Ptyr_pPase_sf"/>
</dbReference>
<dbReference type="AlphaFoldDB" id="A0A9N8KYI5"/>
<evidence type="ECO:0000256" key="12">
    <source>
        <dbReference type="PIRSR" id="PIRSR617867-1"/>
    </source>
</evidence>
<dbReference type="GO" id="GO:0003993">
    <property type="term" value="F:acid phosphatase activity"/>
    <property type="evidence" value="ECO:0007669"/>
    <property type="project" value="UniProtKB-EC"/>
</dbReference>
<feature type="domain" description="Phosphotyrosine protein phosphatase I" evidence="13">
    <location>
        <begin position="6"/>
        <end position="132"/>
    </location>
</feature>
<evidence type="ECO:0000256" key="1">
    <source>
        <dbReference type="ARBA" id="ARBA00004496"/>
    </source>
</evidence>
<evidence type="ECO:0000259" key="13">
    <source>
        <dbReference type="SMART" id="SM00226"/>
    </source>
</evidence>
<evidence type="ECO:0000256" key="11">
    <source>
        <dbReference type="ARBA" id="ARBA00049527"/>
    </source>
</evidence>
<keyword evidence="7" id="KW-0378">Hydrolase</keyword>
<feature type="active site" description="Nucleophile" evidence="12">
    <location>
        <position position="12"/>
    </location>
</feature>
<dbReference type="EC" id="3.1.3.48" evidence="4"/>
<dbReference type="Pfam" id="PF01451">
    <property type="entry name" value="LMWPc"/>
    <property type="match status" value="1"/>
</dbReference>
<comment type="subcellular location">
    <subcellularLocation>
        <location evidence="1">Cytoplasm</location>
    </subcellularLocation>
</comment>
<dbReference type="EMBL" id="LR824005">
    <property type="protein sequence ID" value="CAD0194982.1"/>
    <property type="molecule type" value="Genomic_DNA"/>
</dbReference>
<dbReference type="InterPro" id="IPR017867">
    <property type="entry name" value="Tyr_phospatase_low_mol_wt"/>
</dbReference>
<proteinExistence type="inferred from homology"/>
<evidence type="ECO:0000256" key="6">
    <source>
        <dbReference type="ARBA" id="ARBA00022490"/>
    </source>
</evidence>
<gene>
    <name evidence="14" type="ORF">CINC_LOCUS5831</name>
</gene>
<evidence type="ECO:0000256" key="8">
    <source>
        <dbReference type="ARBA" id="ARBA00022912"/>
    </source>
</evidence>
<keyword evidence="8" id="KW-0904">Protein phosphatase</keyword>
<dbReference type="FunFam" id="3.40.50.2300:FF:000105">
    <property type="entry name" value="Low molecular weight phosphotyrosine protein"/>
    <property type="match status" value="1"/>
</dbReference>
<dbReference type="CDD" id="cd16343">
    <property type="entry name" value="LMWPTP"/>
    <property type="match status" value="1"/>
</dbReference>
<dbReference type="GO" id="GO:0005737">
    <property type="term" value="C:cytoplasm"/>
    <property type="evidence" value="ECO:0007669"/>
    <property type="project" value="UniProtKB-SubCell"/>
</dbReference>
<evidence type="ECO:0000256" key="5">
    <source>
        <dbReference type="ARBA" id="ARBA00019242"/>
    </source>
</evidence>
<comment type="similarity">
    <text evidence="2">Belongs to the low molecular weight phosphotyrosine protein phosphatase family.</text>
</comment>
<dbReference type="GO" id="GO:0004726">
    <property type="term" value="F:non-membrane spanning protein tyrosine phosphatase activity"/>
    <property type="evidence" value="ECO:0007669"/>
    <property type="project" value="InterPro"/>
</dbReference>
<evidence type="ECO:0000256" key="4">
    <source>
        <dbReference type="ARBA" id="ARBA00013064"/>
    </source>
</evidence>
<dbReference type="SUPFAM" id="SSF53474">
    <property type="entry name" value="alpha/beta-Hydrolases"/>
    <property type="match status" value="1"/>
</dbReference>
<feature type="active site" evidence="12">
    <location>
        <position position="18"/>
    </location>
</feature>
<accession>A0A9N8KYI5</accession>
<evidence type="ECO:0000313" key="14">
    <source>
        <dbReference type="EMBL" id="CAD0194982.1"/>
    </source>
</evidence>
<dbReference type="PRINTS" id="PR00719">
    <property type="entry name" value="LMWPTPASE"/>
</dbReference>
<dbReference type="Pfam" id="PF10230">
    <property type="entry name" value="LIDHydrolase"/>
    <property type="match status" value="1"/>
</dbReference>
<dbReference type="Gene3D" id="3.40.50.1820">
    <property type="entry name" value="alpha/beta hydrolase"/>
    <property type="match status" value="1"/>
</dbReference>
<reference evidence="14" key="1">
    <citation type="submission" date="2021-12" db="EMBL/GenBank/DDBJ databases">
        <authorList>
            <person name="King R."/>
        </authorList>
    </citation>
    <scope>NUCLEOTIDE SEQUENCE</scope>
</reference>
<dbReference type="InterPro" id="IPR050438">
    <property type="entry name" value="LMW_PTPase"/>
</dbReference>
<dbReference type="InterPro" id="IPR029058">
    <property type="entry name" value="AB_hydrolase_fold"/>
</dbReference>
<dbReference type="PRINTS" id="PR00720">
    <property type="entry name" value="MAMMALPTPASE"/>
</dbReference>
<dbReference type="EC" id="3.1.1.13" evidence="10"/>
<evidence type="ECO:0000256" key="7">
    <source>
        <dbReference type="ARBA" id="ARBA00022801"/>
    </source>
</evidence>
<protein>
    <recommendedName>
        <fullName evidence="5">Lipid droplet-associated hydrolase</fullName>
        <ecNumber evidence="10">3.1.1.13</ecNumber>
        <ecNumber evidence="3">3.1.3.2</ecNumber>
        <ecNumber evidence="4">3.1.3.48</ecNumber>
    </recommendedName>
    <alternativeName>
        <fullName evidence="9">Lipid droplet-associated serine hydrolase</fullName>
    </alternativeName>
</protein>
<comment type="catalytic activity">
    <reaction evidence="11">
        <text>a cholesterol ester + H2O = cholesterol + a fatty acid + H(+)</text>
        <dbReference type="Rhea" id="RHEA:36403"/>
        <dbReference type="ChEBI" id="CHEBI:15377"/>
        <dbReference type="ChEBI" id="CHEBI:15378"/>
        <dbReference type="ChEBI" id="CHEBI:16113"/>
        <dbReference type="ChEBI" id="CHEBI:17002"/>
        <dbReference type="ChEBI" id="CHEBI:28868"/>
        <dbReference type="EC" id="3.1.1.13"/>
    </reaction>
    <physiologicalReaction direction="left-to-right" evidence="11">
        <dbReference type="Rhea" id="RHEA:36404"/>
    </physiologicalReaction>
</comment>
<dbReference type="PANTHER" id="PTHR11717">
    <property type="entry name" value="LOW MOLECULAR WEIGHT PROTEIN TYROSINE PHOSPHATASE"/>
    <property type="match status" value="1"/>
</dbReference>
<evidence type="ECO:0000256" key="3">
    <source>
        <dbReference type="ARBA" id="ARBA00012646"/>
    </source>
</evidence>
<keyword evidence="6" id="KW-0963">Cytoplasm</keyword>
<evidence type="ECO:0000313" key="15">
    <source>
        <dbReference type="Proteomes" id="UP001154114"/>
    </source>
</evidence>
<dbReference type="GO" id="GO:0005811">
    <property type="term" value="C:lipid droplet"/>
    <property type="evidence" value="ECO:0007669"/>
    <property type="project" value="InterPro"/>
</dbReference>
<feature type="active site" description="Proton donor" evidence="12">
    <location>
        <position position="127"/>
    </location>
</feature>
<organism evidence="14 15">
    <name type="scientific">Chrysodeixis includens</name>
    <name type="common">Soybean looper</name>
    <name type="synonym">Pseudoplusia includens</name>
    <dbReference type="NCBI Taxonomy" id="689277"/>
    <lineage>
        <taxon>Eukaryota</taxon>
        <taxon>Metazoa</taxon>
        <taxon>Ecdysozoa</taxon>
        <taxon>Arthropoda</taxon>
        <taxon>Hexapoda</taxon>
        <taxon>Insecta</taxon>
        <taxon>Pterygota</taxon>
        <taxon>Neoptera</taxon>
        <taxon>Endopterygota</taxon>
        <taxon>Lepidoptera</taxon>
        <taxon>Glossata</taxon>
        <taxon>Ditrysia</taxon>
        <taxon>Noctuoidea</taxon>
        <taxon>Noctuidae</taxon>
        <taxon>Plusiinae</taxon>
        <taxon>Chrysodeixis</taxon>
    </lineage>
</organism>
<dbReference type="InterPro" id="IPR023485">
    <property type="entry name" value="Ptyr_pPase"/>
</dbReference>
<dbReference type="PANTHER" id="PTHR11717:SF7">
    <property type="entry name" value="LOW MOLECULAR WEIGHT PHOSPHOTYROSINE PROTEIN PHOSPHATASE"/>
    <property type="match status" value="1"/>
</dbReference>
<dbReference type="SUPFAM" id="SSF52788">
    <property type="entry name" value="Phosphotyrosine protein phosphatases I"/>
    <property type="match status" value="1"/>
</dbReference>
<evidence type="ECO:0000256" key="2">
    <source>
        <dbReference type="ARBA" id="ARBA00011063"/>
    </source>
</evidence>
<dbReference type="InterPro" id="IPR019363">
    <property type="entry name" value="LDAH"/>
</dbReference>
<dbReference type="SMART" id="SM00226">
    <property type="entry name" value="LMWPc"/>
    <property type="match status" value="1"/>
</dbReference>